<feature type="repeat" description="TPR" evidence="4">
    <location>
        <begin position="212"/>
        <end position="245"/>
    </location>
</feature>
<evidence type="ECO:0000256" key="4">
    <source>
        <dbReference type="PROSITE-ProRule" id="PRU00339"/>
    </source>
</evidence>
<dbReference type="PROSITE" id="PS50005">
    <property type="entry name" value="TPR"/>
    <property type="match status" value="2"/>
</dbReference>
<dbReference type="AlphaFoldDB" id="A0AAN8X2R5"/>
<evidence type="ECO:0000259" key="5">
    <source>
        <dbReference type="PROSITE" id="PS50059"/>
    </source>
</evidence>
<evidence type="ECO:0000256" key="2">
    <source>
        <dbReference type="ARBA" id="ARBA00022803"/>
    </source>
</evidence>
<dbReference type="GO" id="GO:0005829">
    <property type="term" value="C:cytosol"/>
    <property type="evidence" value="ECO:0007669"/>
    <property type="project" value="TreeGrafter"/>
</dbReference>
<dbReference type="PROSITE" id="PS50059">
    <property type="entry name" value="FKBP_PPIASE"/>
    <property type="match status" value="1"/>
</dbReference>
<dbReference type="GO" id="GO:0012505">
    <property type="term" value="C:endomembrane system"/>
    <property type="evidence" value="ECO:0007669"/>
    <property type="project" value="TreeGrafter"/>
</dbReference>
<dbReference type="SMART" id="SM00028">
    <property type="entry name" value="TPR"/>
    <property type="match status" value="3"/>
</dbReference>
<dbReference type="GO" id="GO:0043066">
    <property type="term" value="P:negative regulation of apoptotic process"/>
    <property type="evidence" value="ECO:0007669"/>
    <property type="project" value="TreeGrafter"/>
</dbReference>
<dbReference type="Pfam" id="PF00254">
    <property type="entry name" value="FKBP_C"/>
    <property type="match status" value="1"/>
</dbReference>
<sequence length="356" mass="39883">MMPEVDQSKEVKVEKVEEVSVEGKTEVLPDEWLDVLGSGGLKKKIIRAGIVDSRPMKGDTVVIQAQGKLEDGTEVDKHSQLMFTVGDSEVIVGLDMIVPLMDKGEVAEVQIDPRFAFGSQGLPPSIPGNATVTYTVELLDYGPDEAPIEIPIAKRMAIGNRKRERGNWWFNRQEYGMAIQCYSSAVDFLDDDAEEYGEDVRPEVKDILEERLKAMNNMGAAQIKIEAYEVALKSFEAVLKCQPNNVKAIFRKGKVLGLQGKYKEAIVELKKALELEPEARPIHLELVRIREKAKAAADAEKSLYGRMLGITREMTQSDSKHPVIRSFPIKTWLITFVCLLGALFAYQYRDGILDFF</sequence>
<keyword evidence="1" id="KW-0677">Repeat</keyword>
<dbReference type="InterPro" id="IPR046357">
    <property type="entry name" value="PPIase_dom_sf"/>
</dbReference>
<dbReference type="SUPFAM" id="SSF54534">
    <property type="entry name" value="FKBP-like"/>
    <property type="match status" value="1"/>
</dbReference>
<accession>A0AAN8X2R5</accession>
<protein>
    <recommendedName>
        <fullName evidence="3">peptidylprolyl isomerase</fullName>
        <ecNumber evidence="3">5.2.1.8</ecNumber>
    </recommendedName>
</protein>
<dbReference type="Pfam" id="PF13181">
    <property type="entry name" value="TPR_8"/>
    <property type="match status" value="1"/>
</dbReference>
<dbReference type="InterPro" id="IPR011990">
    <property type="entry name" value="TPR-like_helical_dom_sf"/>
</dbReference>
<comment type="caution">
    <text evidence="6">The sequence shown here is derived from an EMBL/GenBank/DDBJ whole genome shotgun (WGS) entry which is preliminary data.</text>
</comment>
<dbReference type="InterPro" id="IPR001179">
    <property type="entry name" value="PPIase_FKBP_dom"/>
</dbReference>
<keyword evidence="3" id="KW-0697">Rotamase</keyword>
<evidence type="ECO:0000313" key="6">
    <source>
        <dbReference type="EMBL" id="KAK7073188.1"/>
    </source>
</evidence>
<proteinExistence type="predicted"/>
<dbReference type="PROSITE" id="PS50293">
    <property type="entry name" value="TPR_REGION"/>
    <property type="match status" value="1"/>
</dbReference>
<dbReference type="GO" id="GO:0044183">
    <property type="term" value="F:protein folding chaperone"/>
    <property type="evidence" value="ECO:0007669"/>
    <property type="project" value="TreeGrafter"/>
</dbReference>
<dbReference type="Gene3D" id="3.10.50.40">
    <property type="match status" value="1"/>
</dbReference>
<dbReference type="SUPFAM" id="SSF48452">
    <property type="entry name" value="TPR-like"/>
    <property type="match status" value="1"/>
</dbReference>
<dbReference type="Gene3D" id="1.25.40.10">
    <property type="entry name" value="Tetratricopeptide repeat domain"/>
    <property type="match status" value="1"/>
</dbReference>
<organism evidence="6 7">
    <name type="scientific">Halocaridina rubra</name>
    <name type="common">Hawaiian red shrimp</name>
    <dbReference type="NCBI Taxonomy" id="373956"/>
    <lineage>
        <taxon>Eukaryota</taxon>
        <taxon>Metazoa</taxon>
        <taxon>Ecdysozoa</taxon>
        <taxon>Arthropoda</taxon>
        <taxon>Crustacea</taxon>
        <taxon>Multicrustacea</taxon>
        <taxon>Malacostraca</taxon>
        <taxon>Eumalacostraca</taxon>
        <taxon>Eucarida</taxon>
        <taxon>Decapoda</taxon>
        <taxon>Pleocyemata</taxon>
        <taxon>Caridea</taxon>
        <taxon>Atyoidea</taxon>
        <taxon>Atyidae</taxon>
        <taxon>Halocaridina</taxon>
    </lineage>
</organism>
<dbReference type="EMBL" id="JAXCGZ010013242">
    <property type="protein sequence ID" value="KAK7073188.1"/>
    <property type="molecule type" value="Genomic_DNA"/>
</dbReference>
<dbReference type="InterPro" id="IPR019734">
    <property type="entry name" value="TPR_rpt"/>
</dbReference>
<dbReference type="InterPro" id="IPR050754">
    <property type="entry name" value="FKBP4/5/8-like"/>
</dbReference>
<evidence type="ECO:0000256" key="3">
    <source>
        <dbReference type="PROSITE-ProRule" id="PRU00277"/>
    </source>
</evidence>
<evidence type="ECO:0000313" key="7">
    <source>
        <dbReference type="Proteomes" id="UP001381693"/>
    </source>
</evidence>
<dbReference type="PANTHER" id="PTHR46512:SF1">
    <property type="entry name" value="PEPTIDYLPROLYL ISOMERASE"/>
    <property type="match status" value="1"/>
</dbReference>
<comment type="catalytic activity">
    <reaction evidence="3">
        <text>[protein]-peptidylproline (omega=180) = [protein]-peptidylproline (omega=0)</text>
        <dbReference type="Rhea" id="RHEA:16237"/>
        <dbReference type="Rhea" id="RHEA-COMP:10747"/>
        <dbReference type="Rhea" id="RHEA-COMP:10748"/>
        <dbReference type="ChEBI" id="CHEBI:83833"/>
        <dbReference type="ChEBI" id="CHEBI:83834"/>
        <dbReference type="EC" id="5.2.1.8"/>
    </reaction>
</comment>
<evidence type="ECO:0000256" key="1">
    <source>
        <dbReference type="ARBA" id="ARBA00022737"/>
    </source>
</evidence>
<dbReference type="GO" id="GO:0016020">
    <property type="term" value="C:membrane"/>
    <property type="evidence" value="ECO:0007669"/>
    <property type="project" value="TreeGrafter"/>
</dbReference>
<keyword evidence="3 6" id="KW-0413">Isomerase</keyword>
<dbReference type="GO" id="GO:0003755">
    <property type="term" value="F:peptidyl-prolyl cis-trans isomerase activity"/>
    <property type="evidence" value="ECO:0007669"/>
    <property type="project" value="UniProtKB-KW"/>
</dbReference>
<keyword evidence="7" id="KW-1185">Reference proteome</keyword>
<reference evidence="6 7" key="1">
    <citation type="submission" date="2023-11" db="EMBL/GenBank/DDBJ databases">
        <title>Halocaridina rubra genome assembly.</title>
        <authorList>
            <person name="Smith C."/>
        </authorList>
    </citation>
    <scope>NUCLEOTIDE SEQUENCE [LARGE SCALE GENOMIC DNA]</scope>
    <source>
        <strain evidence="6">EP-1</strain>
        <tissue evidence="6">Whole</tissue>
    </source>
</reference>
<gene>
    <name evidence="6" type="primary">FKBP8</name>
    <name evidence="6" type="ORF">SK128_009548</name>
</gene>
<name>A0AAN8X2R5_HALRR</name>
<dbReference type="PANTHER" id="PTHR46512">
    <property type="entry name" value="PEPTIDYLPROLYL ISOMERASE"/>
    <property type="match status" value="1"/>
</dbReference>
<dbReference type="GO" id="GO:0005740">
    <property type="term" value="C:mitochondrial envelope"/>
    <property type="evidence" value="ECO:0007669"/>
    <property type="project" value="TreeGrafter"/>
</dbReference>
<feature type="repeat" description="TPR" evidence="4">
    <location>
        <begin position="246"/>
        <end position="279"/>
    </location>
</feature>
<dbReference type="EC" id="5.2.1.8" evidence="3"/>
<feature type="domain" description="PPIase FKBP-type" evidence="5">
    <location>
        <begin position="58"/>
        <end position="142"/>
    </location>
</feature>
<keyword evidence="2 4" id="KW-0802">TPR repeat</keyword>
<dbReference type="Proteomes" id="UP001381693">
    <property type="component" value="Unassembled WGS sequence"/>
</dbReference>